<protein>
    <submittedName>
        <fullName evidence="2">Uncharacterized protein</fullName>
    </submittedName>
</protein>
<name>A0A8S5L5A0_9VIRU</name>
<dbReference type="KEGG" id="vg:80401179"/>
<keyword evidence="3" id="KW-1185">Reference proteome</keyword>
<dbReference type="EMBL" id="BK014091">
    <property type="protein sequence ID" value="DAD52394.1"/>
    <property type="molecule type" value="Genomic_RNA"/>
</dbReference>
<proteinExistence type="predicted"/>
<reference evidence="2" key="1">
    <citation type="submission" date="2020-09" db="EMBL/GenBank/DDBJ databases">
        <title>Leviviricetes taxonomy.</title>
        <authorList>
            <person name="Stockdale S.R."/>
            <person name="Callanan J."/>
            <person name="Adriaenssens E.M."/>
            <person name="Kuhn J.H."/>
            <person name="Rumnieks J."/>
            <person name="Shkoporov A."/>
            <person name="Draper L.A."/>
            <person name="Ross P."/>
            <person name="Hill C."/>
        </authorList>
    </citation>
    <scope>NUCLEOTIDE SEQUENCE</scope>
</reference>
<dbReference type="Proteomes" id="UP000677349">
    <property type="component" value="Segment"/>
</dbReference>
<gene>
    <name evidence="2" type="primary">SRR5466725_21_3</name>
</gene>
<dbReference type="GeneID" id="80401179"/>
<evidence type="ECO:0000256" key="1">
    <source>
        <dbReference type="SAM" id="MobiDB-lite"/>
    </source>
</evidence>
<evidence type="ECO:0000313" key="2">
    <source>
        <dbReference type="EMBL" id="DAD52394.1"/>
    </source>
</evidence>
<accession>A0A8S5L5A0</accession>
<sequence length="73" mass="8219">MAKYSDLVRELVLSFLIFLVDRMRNPSLTDLVRKDRARADGEARLQDPLPQGGVDEKPDQGGLFDEESTRSSP</sequence>
<feature type="region of interest" description="Disordered" evidence="1">
    <location>
        <begin position="37"/>
        <end position="73"/>
    </location>
</feature>
<organism evidence="2 3">
    <name type="scientific">ssRNA phage SRR5466725_21</name>
    <dbReference type="NCBI Taxonomy" id="2786420"/>
    <lineage>
        <taxon>Viruses</taxon>
        <taxon>Riboviria</taxon>
        <taxon>Orthornavirae</taxon>
        <taxon>Lenarviricota</taxon>
        <taxon>Leviviricetes</taxon>
        <taxon>Timlovirales</taxon>
        <taxon>Steitzviridae</taxon>
        <taxon>Fluruvirus</taxon>
        <taxon>Fluruvirus limivicinum</taxon>
    </lineage>
</organism>
<evidence type="ECO:0000313" key="3">
    <source>
        <dbReference type="Proteomes" id="UP000677349"/>
    </source>
</evidence>
<dbReference type="RefSeq" id="YP_010771472.1">
    <property type="nucleotide sequence ID" value="NC_074577.1"/>
</dbReference>